<dbReference type="PROSITE" id="PS50861">
    <property type="entry name" value="AA_TRNA_LIGASE_II_GLYAB"/>
    <property type="match status" value="1"/>
</dbReference>
<dbReference type="PRINTS" id="PR01045">
    <property type="entry name" value="TRNASYNTHGB"/>
</dbReference>
<dbReference type="PANTHER" id="PTHR30075:SF2">
    <property type="entry name" value="GLYCINE--TRNA LIGASE, CHLOROPLASTIC_MITOCHONDRIAL 2"/>
    <property type="match status" value="1"/>
</dbReference>
<keyword evidence="9 11" id="KW-0030">Aminoacyl-tRNA synthetase</keyword>
<evidence type="ECO:0000256" key="2">
    <source>
        <dbReference type="ARBA" id="ARBA00008226"/>
    </source>
</evidence>
<evidence type="ECO:0000256" key="4">
    <source>
        <dbReference type="ARBA" id="ARBA00022490"/>
    </source>
</evidence>
<evidence type="ECO:0000256" key="10">
    <source>
        <dbReference type="ARBA" id="ARBA00047937"/>
    </source>
</evidence>
<dbReference type="Pfam" id="PF05746">
    <property type="entry name" value="DALR_1"/>
    <property type="match status" value="1"/>
</dbReference>
<comment type="similarity">
    <text evidence="2 11">Belongs to the class-II aminoacyl-tRNA synthetase family.</text>
</comment>
<evidence type="ECO:0000256" key="1">
    <source>
        <dbReference type="ARBA" id="ARBA00004496"/>
    </source>
</evidence>
<evidence type="ECO:0000256" key="7">
    <source>
        <dbReference type="ARBA" id="ARBA00022840"/>
    </source>
</evidence>
<dbReference type="Pfam" id="PF02092">
    <property type="entry name" value="tRNA_synt_2f"/>
    <property type="match status" value="1"/>
</dbReference>
<keyword evidence="5 11" id="KW-0436">Ligase</keyword>
<evidence type="ECO:0000256" key="9">
    <source>
        <dbReference type="ARBA" id="ARBA00023146"/>
    </source>
</evidence>
<comment type="subunit">
    <text evidence="3 11">Tetramer of two alpha and two beta subunits.</text>
</comment>
<gene>
    <name evidence="11 13" type="primary">glyS</name>
    <name evidence="13" type="ORF">MNKW57_03590</name>
</gene>
<keyword evidence="14" id="KW-1185">Reference proteome</keyword>
<protein>
    <recommendedName>
        <fullName evidence="11">Glycine--tRNA ligase beta subunit</fullName>
        <ecNumber evidence="11">6.1.1.14</ecNumber>
    </recommendedName>
    <alternativeName>
        <fullName evidence="11">Glycyl-tRNA synthetase beta subunit</fullName>
        <shortName evidence="11">GlyRS</shortName>
    </alternativeName>
</protein>
<dbReference type="SUPFAM" id="SSF109604">
    <property type="entry name" value="HD-domain/PDEase-like"/>
    <property type="match status" value="1"/>
</dbReference>
<dbReference type="EC" id="6.1.1.14" evidence="11"/>
<dbReference type="GO" id="GO:0016874">
    <property type="term" value="F:ligase activity"/>
    <property type="evidence" value="ECO:0007669"/>
    <property type="project" value="UniProtKB-KW"/>
</dbReference>
<name>A0ABQ6LVD0_9GAMM</name>
<sequence length="693" mass="76532">MAKEFLVEIGTEELPPKALRSLMNAFAEGIGAGLKDAELSFDDVQRYATPRRLAVHITGLPDRQADKTIEKLGPAVAAAFDKEGNPSKAAEGFARSNGVAFGDLQRKQTSKGERLAFIAEQKGAATASLLPAIVENALAKLPIPKRMRWGARREEFVRPVHWAVMLLDNEIIEGSVVGHKAGNVTRGHRFHCNREIDIASPRDYLQHLEKTGYVIADFDARREMIREQVIAEANNVNGEAVIDEALLDEVTALVEWPVALTGRFEKHFLQVPSEALISSMKEHQKYFHVVDGDGNLMPFFITVSNIESIDAAKVIDGNERVIRPRLADAAFFYETDKKTSLADQRQKLRNIVFQAKLGTVYDKTERVSRLARAIAERIGSDPQNALRAGELCKSDLVTEMVLEFPDLQGIAGYYYAENDGEPLDVAKAMYEQYRPRFAGDELPDTSTGTTVAIADRLDTLVGIFGIGMAPTGSKDPFALRRASLGVLRLLVEKKLDLDLRELLQLALAGYPADTLSERDTVVETVLQYMLERFRAWYEDEKIPAEVFMSVAAKNLSRPLDIDNRVRAVNHFRQLPEAAALAAANKRVSNILSKLDSAPSDTLESSLLKEPAEQALAAAVAEAGEAIGPLYENSMYAEGLEGLAEIREVVDEFFDSVMVMAEDEALRNNRLALLAQLRGLFLEVADISLLVPAK</sequence>
<dbReference type="InterPro" id="IPR008909">
    <property type="entry name" value="DALR_anticod-bd"/>
</dbReference>
<dbReference type="InterPro" id="IPR006194">
    <property type="entry name" value="Gly-tRNA-synth_heterodimer"/>
</dbReference>
<keyword evidence="6 11" id="KW-0547">Nucleotide-binding</keyword>
<dbReference type="InterPro" id="IPR015944">
    <property type="entry name" value="Gly-tRNA-synth_bsu"/>
</dbReference>
<evidence type="ECO:0000256" key="11">
    <source>
        <dbReference type="HAMAP-Rule" id="MF_00255"/>
    </source>
</evidence>
<evidence type="ECO:0000259" key="12">
    <source>
        <dbReference type="Pfam" id="PF05746"/>
    </source>
</evidence>
<evidence type="ECO:0000313" key="13">
    <source>
        <dbReference type="EMBL" id="GMG86038.1"/>
    </source>
</evidence>
<dbReference type="PANTHER" id="PTHR30075">
    <property type="entry name" value="GLYCYL-TRNA SYNTHETASE"/>
    <property type="match status" value="1"/>
</dbReference>
<keyword evidence="8 11" id="KW-0648">Protein biosynthesis</keyword>
<proteinExistence type="inferred from homology"/>
<dbReference type="NCBIfam" id="TIGR00211">
    <property type="entry name" value="glyS"/>
    <property type="match status" value="1"/>
</dbReference>
<comment type="caution">
    <text evidence="13">The sequence shown here is derived from an EMBL/GenBank/DDBJ whole genome shotgun (WGS) entry which is preliminary data.</text>
</comment>
<dbReference type="Proteomes" id="UP001224392">
    <property type="component" value="Unassembled WGS sequence"/>
</dbReference>
<dbReference type="HAMAP" id="MF_00255">
    <property type="entry name" value="Gly_tRNA_synth_beta"/>
    <property type="match status" value="1"/>
</dbReference>
<reference evidence="13 14" key="1">
    <citation type="submission" date="2023-04" db="EMBL/GenBank/DDBJ databases">
        <title>Marinobulbifer ophiurae gen. nov., sp. Nov., isolate from tissue of brittle star Ophioplocus japonicus.</title>
        <authorList>
            <person name="Kawano K."/>
            <person name="Sawayama S."/>
            <person name="Nakagawa S."/>
        </authorList>
    </citation>
    <scope>NUCLEOTIDE SEQUENCE [LARGE SCALE GENOMIC DNA]</scope>
    <source>
        <strain evidence="13 14">NKW57</strain>
    </source>
</reference>
<feature type="domain" description="DALR anticodon binding" evidence="12">
    <location>
        <begin position="582"/>
        <end position="677"/>
    </location>
</feature>
<evidence type="ECO:0000256" key="3">
    <source>
        <dbReference type="ARBA" id="ARBA00011209"/>
    </source>
</evidence>
<evidence type="ECO:0000256" key="5">
    <source>
        <dbReference type="ARBA" id="ARBA00022598"/>
    </source>
</evidence>
<evidence type="ECO:0000313" key="14">
    <source>
        <dbReference type="Proteomes" id="UP001224392"/>
    </source>
</evidence>
<accession>A0ABQ6LVD0</accession>
<keyword evidence="4 11" id="KW-0963">Cytoplasm</keyword>
<organism evidence="13 14">
    <name type="scientific">Biformimicrobium ophioploci</name>
    <dbReference type="NCBI Taxonomy" id="3036711"/>
    <lineage>
        <taxon>Bacteria</taxon>
        <taxon>Pseudomonadati</taxon>
        <taxon>Pseudomonadota</taxon>
        <taxon>Gammaproteobacteria</taxon>
        <taxon>Cellvibrionales</taxon>
        <taxon>Microbulbiferaceae</taxon>
        <taxon>Biformimicrobium</taxon>
    </lineage>
</organism>
<keyword evidence="7 11" id="KW-0067">ATP-binding</keyword>
<comment type="catalytic activity">
    <reaction evidence="10 11">
        <text>tRNA(Gly) + glycine + ATP = glycyl-tRNA(Gly) + AMP + diphosphate</text>
        <dbReference type="Rhea" id="RHEA:16013"/>
        <dbReference type="Rhea" id="RHEA-COMP:9664"/>
        <dbReference type="Rhea" id="RHEA-COMP:9683"/>
        <dbReference type="ChEBI" id="CHEBI:30616"/>
        <dbReference type="ChEBI" id="CHEBI:33019"/>
        <dbReference type="ChEBI" id="CHEBI:57305"/>
        <dbReference type="ChEBI" id="CHEBI:78442"/>
        <dbReference type="ChEBI" id="CHEBI:78522"/>
        <dbReference type="ChEBI" id="CHEBI:456215"/>
        <dbReference type="EC" id="6.1.1.14"/>
    </reaction>
</comment>
<evidence type="ECO:0000256" key="8">
    <source>
        <dbReference type="ARBA" id="ARBA00022917"/>
    </source>
</evidence>
<dbReference type="EMBL" id="BSYJ01000001">
    <property type="protein sequence ID" value="GMG86038.1"/>
    <property type="molecule type" value="Genomic_DNA"/>
</dbReference>
<evidence type="ECO:0000256" key="6">
    <source>
        <dbReference type="ARBA" id="ARBA00022741"/>
    </source>
</evidence>
<comment type="subcellular location">
    <subcellularLocation>
        <location evidence="1 11">Cytoplasm</location>
    </subcellularLocation>
</comment>
<dbReference type="RefSeq" id="WP_285762553.1">
    <property type="nucleotide sequence ID" value="NZ_BSYJ01000001.1"/>
</dbReference>